<gene>
    <name evidence="1" type="ORF">OIK40_08180</name>
</gene>
<dbReference type="EMBL" id="JAQQXQ010000005">
    <property type="protein sequence ID" value="MDC8754616.1"/>
    <property type="molecule type" value="Genomic_DNA"/>
</dbReference>
<name>A0ABT5JR91_9SPHN</name>
<dbReference type="InterPro" id="IPR015943">
    <property type="entry name" value="WD40/YVTN_repeat-like_dom_sf"/>
</dbReference>
<comment type="caution">
    <text evidence="1">The sequence shown here is derived from an EMBL/GenBank/DDBJ whole genome shotgun (WGS) entry which is preliminary data.</text>
</comment>
<keyword evidence="2" id="KW-1185">Reference proteome</keyword>
<dbReference type="SUPFAM" id="SSF51004">
    <property type="entry name" value="C-terminal (heme d1) domain of cytochrome cd1-nitrite reductase"/>
    <property type="match status" value="1"/>
</dbReference>
<proteinExistence type="predicted"/>
<sequence length="307" mass="31642">MASALLAACAAEEPPPPAEGPAPDLVEKALQVPGFADFLAVDGDAVWVTNDGRVEKWSTTEKLASFDVPRPCGTMAIAEGSLWVANCKGAELYRINLGTATLEAKVPTGLANPKGETNVVAGAGSVWVASDPAGAVARIDPATNAVIATIPVAAETWYLAFGFDAIWAVSSEGKLLQKIDPATNTVVGTVALGETPGFLAAGEGAVWVQEQGDGTVAKVDPETLAVAGRTKVGDNLKWGDIDTGGGAVWLRTTDDQTMVVIDPESGAIRARLGEAVGSGALRWTPAGVWTSAHDNQTLSWWSAPVAK</sequence>
<reference evidence="1 2" key="1">
    <citation type="submission" date="2022-10" db="EMBL/GenBank/DDBJ databases">
        <title>Erythrobacter sp. sf7 Genome sequencing.</title>
        <authorList>
            <person name="Park S."/>
        </authorList>
    </citation>
    <scope>NUCLEOTIDE SEQUENCE [LARGE SCALE GENOMIC DNA]</scope>
    <source>
        <strain evidence="2">sf7</strain>
    </source>
</reference>
<dbReference type="InterPro" id="IPR011048">
    <property type="entry name" value="Haem_d1_sf"/>
</dbReference>
<evidence type="ECO:0000313" key="1">
    <source>
        <dbReference type="EMBL" id="MDC8754616.1"/>
    </source>
</evidence>
<accession>A0ABT5JR91</accession>
<dbReference type="PANTHER" id="PTHR47197">
    <property type="entry name" value="PROTEIN NIRF"/>
    <property type="match status" value="1"/>
</dbReference>
<protein>
    <submittedName>
        <fullName evidence="1">YncE family protein</fullName>
    </submittedName>
</protein>
<dbReference type="PANTHER" id="PTHR47197:SF3">
    <property type="entry name" value="DIHYDRO-HEME D1 DEHYDROGENASE"/>
    <property type="match status" value="1"/>
</dbReference>
<organism evidence="1 2">
    <name type="scientific">Erythrobacter fulvus</name>
    <dbReference type="NCBI Taxonomy" id="2987523"/>
    <lineage>
        <taxon>Bacteria</taxon>
        <taxon>Pseudomonadati</taxon>
        <taxon>Pseudomonadota</taxon>
        <taxon>Alphaproteobacteria</taxon>
        <taxon>Sphingomonadales</taxon>
        <taxon>Erythrobacteraceae</taxon>
        <taxon>Erythrobacter/Porphyrobacter group</taxon>
        <taxon>Erythrobacter</taxon>
    </lineage>
</organism>
<evidence type="ECO:0000313" key="2">
    <source>
        <dbReference type="Proteomes" id="UP001216558"/>
    </source>
</evidence>
<dbReference type="InterPro" id="IPR051200">
    <property type="entry name" value="Host-pathogen_enzymatic-act"/>
</dbReference>
<dbReference type="Proteomes" id="UP001216558">
    <property type="component" value="Unassembled WGS sequence"/>
</dbReference>
<dbReference type="Gene3D" id="2.130.10.10">
    <property type="entry name" value="YVTN repeat-like/Quinoprotein amine dehydrogenase"/>
    <property type="match status" value="1"/>
</dbReference>